<dbReference type="AlphaFoldDB" id="A0A914Q3P0"/>
<proteinExistence type="predicted"/>
<evidence type="ECO:0000256" key="1">
    <source>
        <dbReference type="SAM" id="MobiDB-lite"/>
    </source>
</evidence>
<dbReference type="Proteomes" id="UP000887578">
    <property type="component" value="Unplaced"/>
</dbReference>
<dbReference type="WBParaSite" id="PDA_v2.g25422.t1">
    <property type="protein sequence ID" value="PDA_v2.g25422.t1"/>
    <property type="gene ID" value="PDA_v2.g25422"/>
</dbReference>
<protein>
    <submittedName>
        <fullName evidence="3">Uncharacterized protein</fullName>
    </submittedName>
</protein>
<feature type="compositionally biased region" description="Polar residues" evidence="1">
    <location>
        <begin position="70"/>
        <end position="79"/>
    </location>
</feature>
<sequence length="209" mass="23548">MHQMKGKLKLYTTLPERGTLAAADMAHGRQNNNLRSHSVPPPHSRYSPIQDNRAPSSLDYNYRTYDRHQNQNNHRQTSFDAPPQRYERSHSSFSRGNNNNVNISPPPSSYNNGYNNGRQMTGYQPYQSPQIPPTYQYSYSSYNNSNLPYPGPAGPLMPQQNMYLNHYLNGNPGAPPVAAHAYAARSGTTFIGPNKLLASSWGYPMGRAW</sequence>
<feature type="compositionally biased region" description="Low complexity" evidence="1">
    <location>
        <begin position="91"/>
        <end position="129"/>
    </location>
</feature>
<feature type="compositionally biased region" description="Polar residues" evidence="1">
    <location>
        <begin position="47"/>
        <end position="59"/>
    </location>
</feature>
<name>A0A914Q3P0_9BILA</name>
<keyword evidence="2" id="KW-1185">Reference proteome</keyword>
<reference evidence="3" key="1">
    <citation type="submission" date="2022-11" db="UniProtKB">
        <authorList>
            <consortium name="WormBaseParasite"/>
        </authorList>
    </citation>
    <scope>IDENTIFICATION</scope>
</reference>
<evidence type="ECO:0000313" key="2">
    <source>
        <dbReference type="Proteomes" id="UP000887578"/>
    </source>
</evidence>
<evidence type="ECO:0000313" key="3">
    <source>
        <dbReference type="WBParaSite" id="PDA_v2.g25422.t1"/>
    </source>
</evidence>
<feature type="region of interest" description="Disordered" evidence="1">
    <location>
        <begin position="31"/>
        <end position="129"/>
    </location>
</feature>
<accession>A0A914Q3P0</accession>
<organism evidence="2 3">
    <name type="scientific">Panagrolaimus davidi</name>
    <dbReference type="NCBI Taxonomy" id="227884"/>
    <lineage>
        <taxon>Eukaryota</taxon>
        <taxon>Metazoa</taxon>
        <taxon>Ecdysozoa</taxon>
        <taxon>Nematoda</taxon>
        <taxon>Chromadorea</taxon>
        <taxon>Rhabditida</taxon>
        <taxon>Tylenchina</taxon>
        <taxon>Panagrolaimomorpha</taxon>
        <taxon>Panagrolaimoidea</taxon>
        <taxon>Panagrolaimidae</taxon>
        <taxon>Panagrolaimus</taxon>
    </lineage>
</organism>